<dbReference type="EMBL" id="JBEPTF010000002">
    <property type="protein sequence ID" value="MET4683682.1"/>
    <property type="molecule type" value="Genomic_DNA"/>
</dbReference>
<accession>A0ABV2RCJ8</accession>
<organism evidence="1 2">
    <name type="scientific">Brevundimonas faecalis</name>
    <dbReference type="NCBI Taxonomy" id="947378"/>
    <lineage>
        <taxon>Bacteria</taxon>
        <taxon>Pseudomonadati</taxon>
        <taxon>Pseudomonadota</taxon>
        <taxon>Alphaproteobacteria</taxon>
        <taxon>Caulobacterales</taxon>
        <taxon>Caulobacteraceae</taxon>
        <taxon>Brevundimonas</taxon>
    </lineage>
</organism>
<evidence type="ECO:0008006" key="3">
    <source>
        <dbReference type="Google" id="ProtNLM"/>
    </source>
</evidence>
<comment type="caution">
    <text evidence="1">The sequence shown here is derived from an EMBL/GenBank/DDBJ whole genome shotgun (WGS) entry which is preliminary data.</text>
</comment>
<keyword evidence="2" id="KW-1185">Reference proteome</keyword>
<reference evidence="1 2" key="1">
    <citation type="submission" date="2024-06" db="EMBL/GenBank/DDBJ databases">
        <title>Sorghum-associated microbial communities from plants grown in Nebraska, USA.</title>
        <authorList>
            <person name="Schachtman D."/>
        </authorList>
    </citation>
    <scope>NUCLEOTIDE SEQUENCE [LARGE SCALE GENOMIC DNA]</scope>
    <source>
        <strain evidence="1 2">2814</strain>
    </source>
</reference>
<dbReference type="Proteomes" id="UP001549313">
    <property type="component" value="Unassembled WGS sequence"/>
</dbReference>
<proteinExistence type="predicted"/>
<sequence length="304" mass="31627">MENRLTNGGLLDGPSGWTATPAGLSLSVDEGQRGAPGRAALKAVGTSTAGGQAFRILTSSAAAADVAGVGTVEASCAVAAFVAGVAVTPIVRLVFQDAGGAVLTAVDLVVRRPFLQRWGVGVQGLRDTYHLAWGRIPRPSAAAKALLEVGATATGSGQAIEAVLLKPLIAPAPPTEYALLWSPGRHTNIDLQLPAWPGALREIETGAGFDPKPGWVEFDAGAGRPMSRRISPDPARKLSGRMRCDVVQRGMLESFAASAAKFWFVEPGSDRLCIASWAADGAPRLAETRGGLHVMEFSIWLETA</sequence>
<evidence type="ECO:0000313" key="2">
    <source>
        <dbReference type="Proteomes" id="UP001549313"/>
    </source>
</evidence>
<gene>
    <name evidence="1" type="ORF">ABIE19_001612</name>
</gene>
<dbReference type="RefSeq" id="WP_354088640.1">
    <property type="nucleotide sequence ID" value="NZ_JBEPTF010000002.1"/>
</dbReference>
<evidence type="ECO:0000313" key="1">
    <source>
        <dbReference type="EMBL" id="MET4683682.1"/>
    </source>
</evidence>
<protein>
    <recommendedName>
        <fullName evidence="3">Phage tail protein</fullName>
    </recommendedName>
</protein>
<name>A0ABV2RCJ8_9CAUL</name>